<dbReference type="Gene3D" id="3.30.420.10">
    <property type="entry name" value="Ribonuclease H-like superfamily/Ribonuclease H"/>
    <property type="match status" value="1"/>
</dbReference>
<evidence type="ECO:0000313" key="2">
    <source>
        <dbReference type="EMBL" id="GFY50001.1"/>
    </source>
</evidence>
<accession>A0A8X6XBU6</accession>
<dbReference type="EMBL" id="BMAV01007258">
    <property type="protein sequence ID" value="GFY50001.1"/>
    <property type="molecule type" value="Genomic_DNA"/>
</dbReference>
<dbReference type="InterPro" id="IPR001584">
    <property type="entry name" value="Integrase_cat-core"/>
</dbReference>
<gene>
    <name evidence="2" type="primary">AVEN_174778_1</name>
    <name evidence="2" type="ORF">TNIN_349341</name>
</gene>
<dbReference type="GO" id="GO:0015074">
    <property type="term" value="P:DNA integration"/>
    <property type="evidence" value="ECO:0007669"/>
    <property type="project" value="InterPro"/>
</dbReference>
<dbReference type="SUPFAM" id="SSF53098">
    <property type="entry name" value="Ribonuclease H-like"/>
    <property type="match status" value="1"/>
</dbReference>
<dbReference type="PANTHER" id="PTHR38681">
    <property type="entry name" value="RETROVIRUS-RELATED POL POLYPROTEIN FROM TRANSPOSON 412-LIKE PROTEIN-RELATED"/>
    <property type="match status" value="1"/>
</dbReference>
<reference evidence="2" key="1">
    <citation type="submission" date="2020-08" db="EMBL/GenBank/DDBJ databases">
        <title>Multicomponent nature underlies the extraordinary mechanical properties of spider dragline silk.</title>
        <authorList>
            <person name="Kono N."/>
            <person name="Nakamura H."/>
            <person name="Mori M."/>
            <person name="Yoshida Y."/>
            <person name="Ohtoshi R."/>
            <person name="Malay A.D."/>
            <person name="Moran D.A.P."/>
            <person name="Tomita M."/>
            <person name="Numata K."/>
            <person name="Arakawa K."/>
        </authorList>
    </citation>
    <scope>NUCLEOTIDE SEQUENCE</scope>
</reference>
<dbReference type="AlphaFoldDB" id="A0A8X6XBU6"/>
<dbReference type="PANTHER" id="PTHR38681:SF1">
    <property type="entry name" value="RETROVIRUS-RELATED POL POLYPROTEIN FROM TRANSPOSON 412-LIKE PROTEIN"/>
    <property type="match status" value="1"/>
</dbReference>
<evidence type="ECO:0000313" key="3">
    <source>
        <dbReference type="Proteomes" id="UP000886998"/>
    </source>
</evidence>
<dbReference type="PROSITE" id="PS50994">
    <property type="entry name" value="INTEGRASE"/>
    <property type="match status" value="1"/>
</dbReference>
<protein>
    <submittedName>
        <fullName evidence="2">Integrase catalytic domain-containing protein</fullName>
    </submittedName>
</protein>
<dbReference type="Proteomes" id="UP000886998">
    <property type="component" value="Unassembled WGS sequence"/>
</dbReference>
<name>A0A8X6XBU6_9ARAC</name>
<evidence type="ECO:0000259" key="1">
    <source>
        <dbReference type="PROSITE" id="PS50994"/>
    </source>
</evidence>
<dbReference type="InterPro" id="IPR036397">
    <property type="entry name" value="RNaseH_sf"/>
</dbReference>
<feature type="domain" description="Integrase catalytic" evidence="1">
    <location>
        <begin position="60"/>
        <end position="117"/>
    </location>
</feature>
<comment type="caution">
    <text evidence="2">The sequence shown here is derived from an EMBL/GenBank/DDBJ whole genome shotgun (WGS) entry which is preliminary data.</text>
</comment>
<dbReference type="OrthoDB" id="6431229at2759"/>
<sequence>MYTSTLWASCLYQRVFVSTLPVWTGSPSGRRRFQWRRFQQRPWPRLSTLFESPNSVLLRLTTDQGTQFEASLFHALSQLLGTERQHTTPYHPAANGQIERFHRQLKVVIMTHGNSGS</sequence>
<dbReference type="InterPro" id="IPR012337">
    <property type="entry name" value="RNaseH-like_sf"/>
</dbReference>
<organism evidence="2 3">
    <name type="scientific">Trichonephila inaurata madagascariensis</name>
    <dbReference type="NCBI Taxonomy" id="2747483"/>
    <lineage>
        <taxon>Eukaryota</taxon>
        <taxon>Metazoa</taxon>
        <taxon>Ecdysozoa</taxon>
        <taxon>Arthropoda</taxon>
        <taxon>Chelicerata</taxon>
        <taxon>Arachnida</taxon>
        <taxon>Araneae</taxon>
        <taxon>Araneomorphae</taxon>
        <taxon>Entelegynae</taxon>
        <taxon>Araneoidea</taxon>
        <taxon>Nephilidae</taxon>
        <taxon>Trichonephila</taxon>
        <taxon>Trichonephila inaurata</taxon>
    </lineage>
</organism>
<dbReference type="GO" id="GO:0003676">
    <property type="term" value="F:nucleic acid binding"/>
    <property type="evidence" value="ECO:0007669"/>
    <property type="project" value="InterPro"/>
</dbReference>
<proteinExistence type="predicted"/>
<keyword evidence="3" id="KW-1185">Reference proteome</keyword>